<organism evidence="2 3">
    <name type="scientific">Achaetomium macrosporum</name>
    <dbReference type="NCBI Taxonomy" id="79813"/>
    <lineage>
        <taxon>Eukaryota</taxon>
        <taxon>Fungi</taxon>
        <taxon>Dikarya</taxon>
        <taxon>Ascomycota</taxon>
        <taxon>Pezizomycotina</taxon>
        <taxon>Sordariomycetes</taxon>
        <taxon>Sordariomycetidae</taxon>
        <taxon>Sordariales</taxon>
        <taxon>Chaetomiaceae</taxon>
        <taxon>Achaetomium</taxon>
    </lineage>
</organism>
<evidence type="ECO:0000313" key="2">
    <source>
        <dbReference type="EMBL" id="KAK4240817.1"/>
    </source>
</evidence>
<keyword evidence="1" id="KW-0732">Signal</keyword>
<sequence length="201" mass="22171">MSLHRILSLTGLATLAGVGAIPASMNAELPAPNPWPEVIGSIADFEIAKFEAQAITLSDRTYINFYISPYPGSGFTHCFGMGTTSDHTLSSIPQTWCKSSNDTDENAWTSTKNIWFSWTMGKDVDINGAPGTDSIDSMYYKTGAYLKIVRQGSGEGQTRDESIHHFLPYEFETVGDEMLEHQVYNGEQNFTIKALRVEARG</sequence>
<evidence type="ECO:0000313" key="3">
    <source>
        <dbReference type="Proteomes" id="UP001303760"/>
    </source>
</evidence>
<feature type="chain" id="PRO_5042905681" evidence="1">
    <location>
        <begin position="21"/>
        <end position="201"/>
    </location>
</feature>
<dbReference type="AlphaFoldDB" id="A0AAN7CGS9"/>
<reference evidence="2" key="2">
    <citation type="submission" date="2023-05" db="EMBL/GenBank/DDBJ databases">
        <authorList>
            <consortium name="Lawrence Berkeley National Laboratory"/>
            <person name="Steindorff A."/>
            <person name="Hensen N."/>
            <person name="Bonometti L."/>
            <person name="Westerberg I."/>
            <person name="Brannstrom I.O."/>
            <person name="Guillou S."/>
            <person name="Cros-Aarteil S."/>
            <person name="Calhoun S."/>
            <person name="Haridas S."/>
            <person name="Kuo A."/>
            <person name="Mondo S."/>
            <person name="Pangilinan J."/>
            <person name="Riley R."/>
            <person name="Labutti K."/>
            <person name="Andreopoulos B."/>
            <person name="Lipzen A."/>
            <person name="Chen C."/>
            <person name="Yanf M."/>
            <person name="Daum C."/>
            <person name="Ng V."/>
            <person name="Clum A."/>
            <person name="Ohm R."/>
            <person name="Martin F."/>
            <person name="Silar P."/>
            <person name="Natvig D."/>
            <person name="Lalanne C."/>
            <person name="Gautier V."/>
            <person name="Ament-Velasquez S.L."/>
            <person name="Kruys A."/>
            <person name="Hutchinson M.I."/>
            <person name="Powell A.J."/>
            <person name="Barry K."/>
            <person name="Miller A.N."/>
            <person name="Grigoriev I.V."/>
            <person name="Debuchy R."/>
            <person name="Gladieux P."/>
            <person name="Thoren M.H."/>
            <person name="Johannesson H."/>
        </authorList>
    </citation>
    <scope>NUCLEOTIDE SEQUENCE</scope>
    <source>
        <strain evidence="2">CBS 532.94</strain>
    </source>
</reference>
<evidence type="ECO:0000256" key="1">
    <source>
        <dbReference type="SAM" id="SignalP"/>
    </source>
</evidence>
<name>A0AAN7CGS9_9PEZI</name>
<feature type="signal peptide" evidence="1">
    <location>
        <begin position="1"/>
        <end position="20"/>
    </location>
</feature>
<dbReference type="Proteomes" id="UP001303760">
    <property type="component" value="Unassembled WGS sequence"/>
</dbReference>
<reference evidence="2" key="1">
    <citation type="journal article" date="2023" name="Mol. Phylogenet. Evol.">
        <title>Genome-scale phylogeny and comparative genomics of the fungal order Sordariales.</title>
        <authorList>
            <person name="Hensen N."/>
            <person name="Bonometti L."/>
            <person name="Westerberg I."/>
            <person name="Brannstrom I.O."/>
            <person name="Guillou S."/>
            <person name="Cros-Aarteil S."/>
            <person name="Calhoun S."/>
            <person name="Haridas S."/>
            <person name="Kuo A."/>
            <person name="Mondo S."/>
            <person name="Pangilinan J."/>
            <person name="Riley R."/>
            <person name="LaButti K."/>
            <person name="Andreopoulos B."/>
            <person name="Lipzen A."/>
            <person name="Chen C."/>
            <person name="Yan M."/>
            <person name="Daum C."/>
            <person name="Ng V."/>
            <person name="Clum A."/>
            <person name="Steindorff A."/>
            <person name="Ohm R.A."/>
            <person name="Martin F."/>
            <person name="Silar P."/>
            <person name="Natvig D.O."/>
            <person name="Lalanne C."/>
            <person name="Gautier V."/>
            <person name="Ament-Velasquez S.L."/>
            <person name="Kruys A."/>
            <person name="Hutchinson M.I."/>
            <person name="Powell A.J."/>
            <person name="Barry K."/>
            <person name="Miller A.N."/>
            <person name="Grigoriev I.V."/>
            <person name="Debuchy R."/>
            <person name="Gladieux P."/>
            <person name="Hiltunen Thoren M."/>
            <person name="Johannesson H."/>
        </authorList>
    </citation>
    <scope>NUCLEOTIDE SEQUENCE</scope>
    <source>
        <strain evidence="2">CBS 532.94</strain>
    </source>
</reference>
<gene>
    <name evidence="2" type="ORF">C8A03DRAFT_41727</name>
</gene>
<comment type="caution">
    <text evidence="2">The sequence shown here is derived from an EMBL/GenBank/DDBJ whole genome shotgun (WGS) entry which is preliminary data.</text>
</comment>
<accession>A0AAN7CGS9</accession>
<protein>
    <submittedName>
        <fullName evidence="2">Uncharacterized protein</fullName>
    </submittedName>
</protein>
<dbReference type="EMBL" id="MU860033">
    <property type="protein sequence ID" value="KAK4240817.1"/>
    <property type="molecule type" value="Genomic_DNA"/>
</dbReference>
<keyword evidence="3" id="KW-1185">Reference proteome</keyword>
<proteinExistence type="predicted"/>